<gene>
    <name evidence="2" type="ORF">T02_12145</name>
</gene>
<feature type="transmembrane region" description="Helical" evidence="1">
    <location>
        <begin position="21"/>
        <end position="39"/>
    </location>
</feature>
<protein>
    <submittedName>
        <fullName evidence="2">Uncharacterized protein</fullName>
    </submittedName>
</protein>
<evidence type="ECO:0000313" key="2">
    <source>
        <dbReference type="EMBL" id="KRZ51229.1"/>
    </source>
</evidence>
<accession>A0A0V1KV70</accession>
<keyword evidence="3" id="KW-1185">Reference proteome</keyword>
<organism evidence="2 3">
    <name type="scientific">Trichinella nativa</name>
    <dbReference type="NCBI Taxonomy" id="6335"/>
    <lineage>
        <taxon>Eukaryota</taxon>
        <taxon>Metazoa</taxon>
        <taxon>Ecdysozoa</taxon>
        <taxon>Nematoda</taxon>
        <taxon>Enoplea</taxon>
        <taxon>Dorylaimia</taxon>
        <taxon>Trichinellida</taxon>
        <taxon>Trichinellidae</taxon>
        <taxon>Trichinella</taxon>
    </lineage>
</organism>
<keyword evidence="1" id="KW-0812">Transmembrane</keyword>
<name>A0A0V1KV70_9BILA</name>
<evidence type="ECO:0000313" key="3">
    <source>
        <dbReference type="Proteomes" id="UP000054721"/>
    </source>
</evidence>
<proteinExistence type="predicted"/>
<dbReference type="EMBL" id="JYDW01000234">
    <property type="protein sequence ID" value="KRZ51229.1"/>
    <property type="molecule type" value="Genomic_DNA"/>
</dbReference>
<dbReference type="Proteomes" id="UP000054721">
    <property type="component" value="Unassembled WGS sequence"/>
</dbReference>
<dbReference type="OrthoDB" id="5913221at2759"/>
<keyword evidence="1" id="KW-1133">Transmembrane helix</keyword>
<sequence length="151" mass="17083">LSSLNILQLENQQRGAKMKRFGGFFCYFVLFCVAVSFSLNEKQANLIAKDLGQSFISCVESDFDSNKNSAKSGILSRCDWCLLVESTSVDRLMIRRRCVNNSFVLAIFGRVEGNVICEHGKWSNIDSIYCACRNEDLCNQKQLDELQKVST</sequence>
<feature type="non-terminal residue" evidence="2">
    <location>
        <position position="151"/>
    </location>
</feature>
<dbReference type="AlphaFoldDB" id="A0A0V1KV70"/>
<reference evidence="2 3" key="1">
    <citation type="submission" date="2015-05" db="EMBL/GenBank/DDBJ databases">
        <title>Evolution of Trichinella species and genotypes.</title>
        <authorList>
            <person name="Korhonen P.K."/>
            <person name="Edoardo P."/>
            <person name="Giuseppe L.R."/>
            <person name="Gasser R.B."/>
        </authorList>
    </citation>
    <scope>NUCLEOTIDE SEQUENCE [LARGE SCALE GENOMIC DNA]</scope>
    <source>
        <strain evidence="2">ISS10</strain>
    </source>
</reference>
<comment type="caution">
    <text evidence="2">The sequence shown here is derived from an EMBL/GenBank/DDBJ whole genome shotgun (WGS) entry which is preliminary data.</text>
</comment>
<keyword evidence="1" id="KW-0472">Membrane</keyword>
<evidence type="ECO:0000256" key="1">
    <source>
        <dbReference type="SAM" id="Phobius"/>
    </source>
</evidence>